<evidence type="ECO:0000313" key="2">
    <source>
        <dbReference type="Proteomes" id="UP000059574"/>
    </source>
</evidence>
<organism evidence="1 2">
    <name type="scientific">Arthrobacter alpinus</name>
    <dbReference type="NCBI Taxonomy" id="656366"/>
    <lineage>
        <taxon>Bacteria</taxon>
        <taxon>Bacillati</taxon>
        <taxon>Actinomycetota</taxon>
        <taxon>Actinomycetes</taxon>
        <taxon>Micrococcales</taxon>
        <taxon>Micrococcaceae</taxon>
        <taxon>Arthrobacter</taxon>
    </lineage>
</organism>
<sequence>MVKEPAGPERYGEFRMTMSSSSGSGTVLIADFVNVDAAGKVNIIGGGIQFLGSDPKTGLTAPFAVYVNITVTIPSFEETSAAVEVLLVDADGQPVTLGGPEGENTIMFQQDVDFRHPANPEIQQPPMGFPGTSNIVLNFPGGLPLPPSATYEWVVVLDGSRLTSSTFFVPGAAE</sequence>
<proteinExistence type="predicted"/>
<protein>
    <submittedName>
        <fullName evidence="1">Uncharacterized protein</fullName>
    </submittedName>
</protein>
<reference evidence="1 2" key="2">
    <citation type="journal article" date="2016" name="J. Biotechnol.">
        <title>Complete genome sequence of Arthrobacter alpinus ERGS4:06, a yellow pigmented bacterium tolerant to cold and radiations isolated from Sikkim Himalaya.</title>
        <authorList>
            <person name="Kumar R."/>
            <person name="Singh D."/>
            <person name="Swarnkar M.K."/>
            <person name="Singh A.K."/>
            <person name="Kumar S."/>
        </authorList>
    </citation>
    <scope>NUCLEOTIDE SEQUENCE [LARGE SCALE GENOMIC DNA]</scope>
    <source>
        <strain evidence="1 2">ERGS4:06</strain>
    </source>
</reference>
<dbReference type="EMBL" id="CP013200">
    <property type="protein sequence ID" value="ALO67941.1"/>
    <property type="molecule type" value="Genomic_DNA"/>
</dbReference>
<dbReference type="Pfam" id="PF22091">
    <property type="entry name" value="DUF6941"/>
    <property type="match status" value="1"/>
</dbReference>
<dbReference type="InterPro" id="IPR054221">
    <property type="entry name" value="DUF6941"/>
</dbReference>
<gene>
    <name evidence="1" type="ORF">AS189_17430</name>
</gene>
<reference evidence="2" key="1">
    <citation type="submission" date="2015-11" db="EMBL/GenBank/DDBJ databases">
        <authorList>
            <person name="Kumar R."/>
            <person name="Singh D."/>
            <person name="Swarnkar M.K."/>
            <person name="Singh A.K."/>
            <person name="Kumar S."/>
        </authorList>
    </citation>
    <scope>NUCLEOTIDE SEQUENCE [LARGE SCALE GENOMIC DNA]</scope>
    <source>
        <strain evidence="2">ERGS4:06</strain>
    </source>
</reference>
<evidence type="ECO:0000313" key="1">
    <source>
        <dbReference type="EMBL" id="ALO67941.1"/>
    </source>
</evidence>
<accession>A0A0S2M2D9</accession>
<dbReference type="Proteomes" id="UP000059574">
    <property type="component" value="Chromosome"/>
</dbReference>
<dbReference type="AlphaFoldDB" id="A0A0S2M2D9"/>
<name>A0A0S2M2D9_9MICC</name>